<feature type="region of interest" description="Disordered" evidence="7">
    <location>
        <begin position="55"/>
        <end position="126"/>
    </location>
</feature>
<evidence type="ECO:0000256" key="5">
    <source>
        <dbReference type="ARBA" id="ARBA00023316"/>
    </source>
</evidence>
<dbReference type="SUPFAM" id="SSF82708">
    <property type="entry name" value="R3H domain"/>
    <property type="match status" value="1"/>
</dbReference>
<dbReference type="Proteomes" id="UP000276301">
    <property type="component" value="Unassembled WGS sequence"/>
</dbReference>
<reference evidence="9 10" key="1">
    <citation type="submission" date="2018-10" db="EMBL/GenBank/DDBJ databases">
        <title>Anaerotruncus faecis sp. nov., isolated from human feces.</title>
        <authorList>
            <person name="Wang Y.-J."/>
        </authorList>
    </citation>
    <scope>NUCLEOTIDE SEQUENCE [LARGE SCALE GENOMIC DNA]</scope>
    <source>
        <strain evidence="9 10">22A2-44</strain>
    </source>
</reference>
<dbReference type="PANTHER" id="PTHR35800">
    <property type="entry name" value="PROTEIN JAG"/>
    <property type="match status" value="1"/>
</dbReference>
<evidence type="ECO:0000256" key="4">
    <source>
        <dbReference type="ARBA" id="ARBA00023186"/>
    </source>
</evidence>
<feature type="compositionally biased region" description="Basic and acidic residues" evidence="7">
    <location>
        <begin position="62"/>
        <end position="120"/>
    </location>
</feature>
<keyword evidence="3 6" id="KW-0133">Cell shape</keyword>
<evidence type="ECO:0000256" key="1">
    <source>
        <dbReference type="ARBA" id="ARBA00022490"/>
    </source>
</evidence>
<dbReference type="InterPro" id="IPR039247">
    <property type="entry name" value="KhpB"/>
</dbReference>
<dbReference type="Gene3D" id="3.30.30.80">
    <property type="entry name" value="probable RNA-binding protein from clostridium symbiosum atcc 14940"/>
    <property type="match status" value="1"/>
</dbReference>
<keyword evidence="2 6" id="KW-0694">RNA-binding</keyword>
<dbReference type="CDD" id="cd02414">
    <property type="entry name" value="KH-II_Jag"/>
    <property type="match status" value="1"/>
</dbReference>
<dbReference type="SMART" id="SM00393">
    <property type="entry name" value="R3H"/>
    <property type="match status" value="1"/>
</dbReference>
<proteinExistence type="inferred from homology"/>
<dbReference type="GO" id="GO:0008360">
    <property type="term" value="P:regulation of cell shape"/>
    <property type="evidence" value="ECO:0007669"/>
    <property type="project" value="UniProtKB-KW"/>
</dbReference>
<dbReference type="InterPro" id="IPR038247">
    <property type="entry name" value="Jag_N_dom_sf"/>
</dbReference>
<comment type="caution">
    <text evidence="6">Lacks conserved residue(s) required for the propagation of feature annotation.</text>
</comment>
<evidence type="ECO:0000313" key="9">
    <source>
        <dbReference type="EMBL" id="RLL06941.1"/>
    </source>
</evidence>
<comment type="subunit">
    <text evidence="6">Forms a complex with KhpA.</text>
</comment>
<comment type="caution">
    <text evidence="9">The sequence shown here is derived from an EMBL/GenBank/DDBJ whole genome shotgun (WGS) entry which is preliminary data.</text>
</comment>
<dbReference type="HAMAP" id="MF_00867">
    <property type="entry name" value="KhpB"/>
    <property type="match status" value="1"/>
</dbReference>
<evidence type="ECO:0000256" key="2">
    <source>
        <dbReference type="ARBA" id="ARBA00022884"/>
    </source>
</evidence>
<keyword evidence="4 6" id="KW-0143">Chaperone</keyword>
<feature type="compositionally biased region" description="Basic and acidic residues" evidence="7">
    <location>
        <begin position="308"/>
        <end position="393"/>
    </location>
</feature>
<dbReference type="RefSeq" id="WP_121587691.1">
    <property type="nucleotide sequence ID" value="NZ_RCHT01000053.1"/>
</dbReference>
<protein>
    <recommendedName>
        <fullName evidence="6">RNA-binding protein KhpB</fullName>
    </recommendedName>
    <alternativeName>
        <fullName evidence="6">RNA-binding protein EloR</fullName>
    </alternativeName>
</protein>
<dbReference type="InterPro" id="IPR034079">
    <property type="entry name" value="R3H_KhpB"/>
</dbReference>
<keyword evidence="5 6" id="KW-0961">Cell wall biogenesis/degradation</keyword>
<feature type="region of interest" description="Disordered" evidence="7">
    <location>
        <begin position="265"/>
        <end position="423"/>
    </location>
</feature>
<accession>A0A498CIS3</accession>
<dbReference type="Pfam" id="PF01424">
    <property type="entry name" value="R3H"/>
    <property type="match status" value="1"/>
</dbReference>
<evidence type="ECO:0000256" key="7">
    <source>
        <dbReference type="SAM" id="MobiDB-lite"/>
    </source>
</evidence>
<dbReference type="InterPro" id="IPR036867">
    <property type="entry name" value="R3H_dom_sf"/>
</dbReference>
<comment type="function">
    <text evidence="6">A probable RNA chaperone. Forms a complex with KhpA which binds to cellular RNA and controls its expression. Plays a role in peptidoglycan (PG) homeostasis and cell length regulation.</text>
</comment>
<dbReference type="AlphaFoldDB" id="A0A498CIS3"/>
<dbReference type="Gene3D" id="3.30.300.20">
    <property type="match status" value="1"/>
</dbReference>
<dbReference type="InterPro" id="IPR038008">
    <property type="entry name" value="Jag_KH"/>
</dbReference>
<keyword evidence="10" id="KW-1185">Reference proteome</keyword>
<comment type="subcellular location">
    <subcellularLocation>
        <location evidence="6">Cytoplasm</location>
    </subcellularLocation>
</comment>
<gene>
    <name evidence="6" type="primary">khpB</name>
    <name evidence="6" type="synonym">eloR</name>
    <name evidence="9" type="ORF">D4A47_13560</name>
</gene>
<dbReference type="GO" id="GO:0009252">
    <property type="term" value="P:peptidoglycan biosynthetic process"/>
    <property type="evidence" value="ECO:0007669"/>
    <property type="project" value="UniProtKB-UniRule"/>
</dbReference>
<name>A0A498CIS3_9FIRM</name>
<dbReference type="GO" id="GO:0003723">
    <property type="term" value="F:RNA binding"/>
    <property type="evidence" value="ECO:0007669"/>
    <property type="project" value="UniProtKB-UniRule"/>
</dbReference>
<dbReference type="EMBL" id="RCHT01000053">
    <property type="protein sequence ID" value="RLL06941.1"/>
    <property type="molecule type" value="Genomic_DNA"/>
</dbReference>
<dbReference type="PANTHER" id="PTHR35800:SF1">
    <property type="entry name" value="RNA-BINDING PROTEIN KHPB"/>
    <property type="match status" value="1"/>
</dbReference>
<feature type="domain" description="R3H" evidence="8">
    <location>
        <begin position="218"/>
        <end position="284"/>
    </location>
</feature>
<comment type="similarity">
    <text evidence="6">Belongs to the KhpB RNA-binding protein family.</text>
</comment>
<dbReference type="InterPro" id="IPR001374">
    <property type="entry name" value="R3H_dom"/>
</dbReference>
<evidence type="ECO:0000313" key="10">
    <source>
        <dbReference type="Proteomes" id="UP000276301"/>
    </source>
</evidence>
<dbReference type="NCBIfam" id="NF041568">
    <property type="entry name" value="Jag_EloR"/>
    <property type="match status" value="1"/>
</dbReference>
<dbReference type="SMART" id="SM01245">
    <property type="entry name" value="Jag_N"/>
    <property type="match status" value="1"/>
</dbReference>
<dbReference type="Pfam" id="PF13083">
    <property type="entry name" value="KH_KhpA-B"/>
    <property type="match status" value="1"/>
</dbReference>
<evidence type="ECO:0000259" key="8">
    <source>
        <dbReference type="PROSITE" id="PS51061"/>
    </source>
</evidence>
<keyword evidence="1 6" id="KW-0963">Cytoplasm</keyword>
<dbReference type="Pfam" id="PF14804">
    <property type="entry name" value="Jag_N"/>
    <property type="match status" value="1"/>
</dbReference>
<dbReference type="GO" id="GO:0005737">
    <property type="term" value="C:cytoplasm"/>
    <property type="evidence" value="ECO:0007669"/>
    <property type="project" value="UniProtKB-SubCell"/>
</dbReference>
<evidence type="ECO:0000256" key="6">
    <source>
        <dbReference type="HAMAP-Rule" id="MF_00867"/>
    </source>
</evidence>
<dbReference type="InterPro" id="IPR032782">
    <property type="entry name" value="KhpB_N"/>
</dbReference>
<dbReference type="PROSITE" id="PS51061">
    <property type="entry name" value="R3H"/>
    <property type="match status" value="1"/>
</dbReference>
<dbReference type="Gene3D" id="3.30.1370.50">
    <property type="entry name" value="R3H-like domain"/>
    <property type="match status" value="1"/>
</dbReference>
<dbReference type="InterPro" id="IPR015946">
    <property type="entry name" value="KH_dom-like_a/b"/>
</dbReference>
<dbReference type="GO" id="GO:0071555">
    <property type="term" value="P:cell wall organization"/>
    <property type="evidence" value="ECO:0007669"/>
    <property type="project" value="UniProtKB-KW"/>
</dbReference>
<dbReference type="CDD" id="cd02644">
    <property type="entry name" value="R3H_jag"/>
    <property type="match status" value="1"/>
</dbReference>
<evidence type="ECO:0000256" key="3">
    <source>
        <dbReference type="ARBA" id="ARBA00022960"/>
    </source>
</evidence>
<organism evidence="9 10">
    <name type="scientific">Anaerotruncus massiliensis</name>
    <name type="common">ex Liu et al. 2021</name>
    <dbReference type="NCBI Taxonomy" id="2321404"/>
    <lineage>
        <taxon>Bacteria</taxon>
        <taxon>Bacillati</taxon>
        <taxon>Bacillota</taxon>
        <taxon>Clostridia</taxon>
        <taxon>Eubacteriales</taxon>
        <taxon>Oscillospiraceae</taxon>
        <taxon>Anaerotruncus</taxon>
    </lineage>
</organism>
<comment type="domain">
    <text evidence="6">Has an N-terminal Jag-N domain and 2 RNA-binding domains (KH and R3H).</text>
</comment>
<sequence length="423" mass="47478">MREVIKEARSVEEALDLACQELGVERDAIDFEIVTLPKRGFLGLRNTPAKVRVFIEEPEAPAPRRREERPEKKENTGKQQRQEPRREPKKQEPRVEKPAPKAEAKPEQAAEPKPERKPEPAEPQPPLEFVAADTVEGKARTAADYVKSVLAEMGVAAEISVAFTDNGIVMRLSGEGLGVIIGRRGETLDALQYLSGLVANRQEGDYMRVTIDSGNYREKRERTLQQLARKLSASAVRYGRPSTLEPMNPYERRIIHSTVSGIEGVTSSSIGEEPNRRVVISPTNPRPQQRGGKGRGPRPGGAGGSRPPRRDGRPGEGRPRDDRPRDDRPRDDRPRDDRRGGDRPPRRDGFRSDRGPRRDGAPRESVKPTPTDVDREYMKELEREPEHYVKPDSSEQAAQPRNEPARPAARVEEDLPLYGKIDL</sequence>